<dbReference type="PANTHER" id="PTHR39168:SF1">
    <property type="entry name" value="TRANSCRIPTIONAL REGULATORY PROTEIN"/>
    <property type="match status" value="1"/>
</dbReference>
<feature type="domain" description="HTH arsR-type" evidence="1">
    <location>
        <begin position="1"/>
        <end position="94"/>
    </location>
</feature>
<dbReference type="InterPro" id="IPR001845">
    <property type="entry name" value="HTH_ArsR_DNA-bd_dom"/>
</dbReference>
<dbReference type="InterPro" id="IPR052543">
    <property type="entry name" value="HTH_Metal-responsive_Reg"/>
</dbReference>
<dbReference type="Proteomes" id="UP001589683">
    <property type="component" value="Unassembled WGS sequence"/>
</dbReference>
<reference evidence="2 3" key="1">
    <citation type="submission" date="2024-09" db="EMBL/GenBank/DDBJ databases">
        <authorList>
            <person name="Sun Q."/>
            <person name="Mori K."/>
        </authorList>
    </citation>
    <scope>NUCLEOTIDE SEQUENCE [LARGE SCALE GENOMIC DNA]</scope>
    <source>
        <strain evidence="2 3">CECT 8726</strain>
    </source>
</reference>
<dbReference type="PROSITE" id="PS50987">
    <property type="entry name" value="HTH_ARSR_2"/>
    <property type="match status" value="1"/>
</dbReference>
<protein>
    <submittedName>
        <fullName evidence="2">ArsR/SmtB family transcription factor</fullName>
    </submittedName>
</protein>
<dbReference type="EMBL" id="JBHMEA010000006">
    <property type="protein sequence ID" value="MFB9230285.1"/>
    <property type="molecule type" value="Genomic_DNA"/>
</dbReference>
<keyword evidence="3" id="KW-1185">Reference proteome</keyword>
<dbReference type="Gene3D" id="1.10.10.10">
    <property type="entry name" value="Winged helix-like DNA-binding domain superfamily/Winged helix DNA-binding domain"/>
    <property type="match status" value="1"/>
</dbReference>
<dbReference type="InterPro" id="IPR011991">
    <property type="entry name" value="ArsR-like_HTH"/>
</dbReference>
<evidence type="ECO:0000313" key="2">
    <source>
        <dbReference type="EMBL" id="MFB9230285.1"/>
    </source>
</evidence>
<dbReference type="InterPro" id="IPR036388">
    <property type="entry name" value="WH-like_DNA-bd_sf"/>
</dbReference>
<dbReference type="PANTHER" id="PTHR39168">
    <property type="entry name" value="TRANSCRIPTIONAL REGULATOR-RELATED"/>
    <property type="match status" value="1"/>
</dbReference>
<dbReference type="RefSeq" id="WP_213888554.1">
    <property type="nucleotide sequence ID" value="NZ_JAGFNU010000004.1"/>
</dbReference>
<dbReference type="SUPFAM" id="SSF46785">
    <property type="entry name" value="Winged helix' DNA-binding domain"/>
    <property type="match status" value="1"/>
</dbReference>
<gene>
    <name evidence="2" type="ORF">ACFFUT_00615</name>
</gene>
<dbReference type="InterPro" id="IPR000835">
    <property type="entry name" value="HTH_MarR-typ"/>
</dbReference>
<sequence>MKEGPDIALTASLIGDPARANMLVALMDGRALTATELATEAGVTKQTASTHLARLVEGQLLTREVQGRHHYFRLTGSDVGAVLEALMGISAHRTGHRARPGPRDPALRYARVCYDHLAGEIGVTLFDRAKALGWMSNGEASLKLSNSGRLALTRFGLDMDELESQRRPVCRSCLDWSMRRHHLAGGLGKALLQEIFKKGWARRLPDSRVVAFSTAGKSEMLDWLNLASKPSPGS</sequence>
<organism evidence="2 3">
    <name type="scientific">Pseudohalocynthiibacter aestuariivivens</name>
    <dbReference type="NCBI Taxonomy" id="1591409"/>
    <lineage>
        <taxon>Bacteria</taxon>
        <taxon>Pseudomonadati</taxon>
        <taxon>Pseudomonadota</taxon>
        <taxon>Alphaproteobacteria</taxon>
        <taxon>Rhodobacterales</taxon>
        <taxon>Paracoccaceae</taxon>
        <taxon>Pseudohalocynthiibacter</taxon>
    </lineage>
</organism>
<name>A0ABV5JB00_9RHOB</name>
<dbReference type="SMART" id="SM00418">
    <property type="entry name" value="HTH_ARSR"/>
    <property type="match status" value="1"/>
</dbReference>
<proteinExistence type="predicted"/>
<evidence type="ECO:0000259" key="1">
    <source>
        <dbReference type="PROSITE" id="PS50987"/>
    </source>
</evidence>
<dbReference type="CDD" id="cd00090">
    <property type="entry name" value="HTH_ARSR"/>
    <property type="match status" value="1"/>
</dbReference>
<accession>A0ABV5JB00</accession>
<dbReference type="InterPro" id="IPR036390">
    <property type="entry name" value="WH_DNA-bd_sf"/>
</dbReference>
<comment type="caution">
    <text evidence="2">The sequence shown here is derived from an EMBL/GenBank/DDBJ whole genome shotgun (WGS) entry which is preliminary data.</text>
</comment>
<dbReference type="Pfam" id="PF12802">
    <property type="entry name" value="MarR_2"/>
    <property type="match status" value="1"/>
</dbReference>
<evidence type="ECO:0000313" key="3">
    <source>
        <dbReference type="Proteomes" id="UP001589683"/>
    </source>
</evidence>